<comment type="similarity">
    <text evidence="1">Belongs to the monovalent cation:proton antiporter 1 (CPA1) transporter (TC 2.A.36) family.</text>
</comment>
<protein>
    <submittedName>
        <fullName evidence="4">Uncharacterized protein</fullName>
    </submittedName>
</protein>
<evidence type="ECO:0000313" key="5">
    <source>
        <dbReference type="Proteomes" id="UP001642483"/>
    </source>
</evidence>
<feature type="transmembrane region" description="Helical" evidence="3">
    <location>
        <begin position="421"/>
        <end position="438"/>
    </location>
</feature>
<keyword evidence="3" id="KW-0812">Transmembrane</keyword>
<keyword evidence="5" id="KW-1185">Reference proteome</keyword>
<evidence type="ECO:0000256" key="3">
    <source>
        <dbReference type="SAM" id="Phobius"/>
    </source>
</evidence>
<evidence type="ECO:0000256" key="1">
    <source>
        <dbReference type="ARBA" id="ARBA00007367"/>
    </source>
</evidence>
<accession>A0ABP0F612</accession>
<feature type="transmembrane region" description="Helical" evidence="3">
    <location>
        <begin position="339"/>
        <end position="357"/>
    </location>
</feature>
<dbReference type="PANTHER" id="PTHR31102:SF1">
    <property type="entry name" value="CATION_H+ EXCHANGER DOMAIN-CONTAINING PROTEIN"/>
    <property type="match status" value="1"/>
</dbReference>
<feature type="region of interest" description="Disordered" evidence="2">
    <location>
        <begin position="639"/>
        <end position="666"/>
    </location>
</feature>
<reference evidence="4 5" key="1">
    <citation type="submission" date="2024-02" db="EMBL/GenBank/DDBJ databases">
        <authorList>
            <person name="Daric V."/>
            <person name="Darras S."/>
        </authorList>
    </citation>
    <scope>NUCLEOTIDE SEQUENCE [LARGE SCALE GENOMIC DNA]</scope>
</reference>
<proteinExistence type="inferred from homology"/>
<comment type="caution">
    <text evidence="4">The sequence shown here is derived from an EMBL/GenBank/DDBJ whole genome shotgun (WGS) entry which is preliminary data.</text>
</comment>
<sequence length="666" mass="72386">MDEGSEVHASYLHDDTSYVVSREPSISAISGNTSDDDGSHHHHEERPAHYYYHMNKGSQHGEKEPVDLDKGHNEEPGCGCNPTSFWGKCAIFWGNQCGCESTEKFVIGFKRVGGRVFICILFWAFFWSITALGGGYSLPGGSLFGIIMVFLFGIVGETLIVLIPMPYDLPNLPPLLASLFIGIFLRNVPVVNVAKYIDPDWAFTLRQMALGIILGEAGVEVDKEMMRKLKTVVPRLSFSPCLTEAIAWGVFSHLILGLPWLWSFMLGFVCGAVAPACVVPSMIKFQAAGLGVAHGVPTLLMAAASIDDIIAINGFNIILTVTFSTGGIGFDLLNALFEVLFGLAFGIVCGILMWIFPDPRQHNVVRDRTVLLIGTSWFLIFMTNIIDVPGSGTLGTLTCSFVASLGWPEDQMEAVGKHYKALWFLFQPLLFGLTGANVDLSLMSAETVGLTVACMLICLFIRLTVAGNAVSFLGWTHKEKFLTAISWIPKATVQAAIGGTALQSTQSLCGPADKKWPPLCNDTSTAAPNDTLSATMVPKTTTVPSSNVTQTTTPPSCLTEYGYPSPKLCENYYSYATTILQVSVIVIIFTAPIGVFLIGLAGPRLLTVGASPDEEEGNEKKSSEKIEMEHVNEMHEYDNPDFQVDGLEGVTPPPMYSEESLVKTRM</sequence>
<feature type="transmembrane region" description="Helical" evidence="3">
    <location>
        <begin position="295"/>
        <end position="319"/>
    </location>
</feature>
<evidence type="ECO:0000256" key="2">
    <source>
        <dbReference type="SAM" id="MobiDB-lite"/>
    </source>
</evidence>
<feature type="transmembrane region" description="Helical" evidence="3">
    <location>
        <begin position="450"/>
        <end position="473"/>
    </location>
</feature>
<gene>
    <name evidence="4" type="ORF">CVLEPA_LOCUS4759</name>
</gene>
<feature type="transmembrane region" description="Helical" evidence="3">
    <location>
        <begin position="369"/>
        <end position="386"/>
    </location>
</feature>
<feature type="transmembrane region" description="Helical" evidence="3">
    <location>
        <begin position="116"/>
        <end position="136"/>
    </location>
</feature>
<feature type="transmembrane region" description="Helical" evidence="3">
    <location>
        <begin position="142"/>
        <end position="163"/>
    </location>
</feature>
<organism evidence="4 5">
    <name type="scientific">Clavelina lepadiformis</name>
    <name type="common">Light-bulb sea squirt</name>
    <name type="synonym">Ascidia lepadiformis</name>
    <dbReference type="NCBI Taxonomy" id="159417"/>
    <lineage>
        <taxon>Eukaryota</taxon>
        <taxon>Metazoa</taxon>
        <taxon>Chordata</taxon>
        <taxon>Tunicata</taxon>
        <taxon>Ascidiacea</taxon>
        <taxon>Aplousobranchia</taxon>
        <taxon>Clavelinidae</taxon>
        <taxon>Clavelina</taxon>
    </lineage>
</organism>
<dbReference type="InterPro" id="IPR051843">
    <property type="entry name" value="CPA1_transporter"/>
</dbReference>
<dbReference type="PANTHER" id="PTHR31102">
    <property type="match status" value="1"/>
</dbReference>
<keyword evidence="3" id="KW-0472">Membrane</keyword>
<dbReference type="EMBL" id="CAWYQH010000013">
    <property type="protein sequence ID" value="CAK8675145.1"/>
    <property type="molecule type" value="Genomic_DNA"/>
</dbReference>
<feature type="transmembrane region" description="Helical" evidence="3">
    <location>
        <begin position="572"/>
        <end position="598"/>
    </location>
</feature>
<feature type="transmembrane region" description="Helical" evidence="3">
    <location>
        <begin position="261"/>
        <end position="283"/>
    </location>
</feature>
<keyword evidence="3" id="KW-1133">Transmembrane helix</keyword>
<evidence type="ECO:0000313" key="4">
    <source>
        <dbReference type="EMBL" id="CAK8675145.1"/>
    </source>
</evidence>
<feature type="transmembrane region" description="Helical" evidence="3">
    <location>
        <begin position="175"/>
        <end position="197"/>
    </location>
</feature>
<name>A0ABP0F612_CLALP</name>
<feature type="transmembrane region" description="Helical" evidence="3">
    <location>
        <begin position="233"/>
        <end position="255"/>
    </location>
</feature>
<dbReference type="Proteomes" id="UP001642483">
    <property type="component" value="Unassembled WGS sequence"/>
</dbReference>